<dbReference type="Proteomes" id="UP000821845">
    <property type="component" value="Chromosome 7"/>
</dbReference>
<gene>
    <name evidence="1" type="ORF">HPB50_020833</name>
</gene>
<keyword evidence="2" id="KW-1185">Reference proteome</keyword>
<protein>
    <submittedName>
        <fullName evidence="1">Uncharacterized protein</fullName>
    </submittedName>
</protein>
<proteinExistence type="predicted"/>
<accession>A0ACB7S1H2</accession>
<evidence type="ECO:0000313" key="1">
    <source>
        <dbReference type="EMBL" id="KAH6926634.1"/>
    </source>
</evidence>
<evidence type="ECO:0000313" key="2">
    <source>
        <dbReference type="Proteomes" id="UP000821845"/>
    </source>
</evidence>
<organism evidence="1 2">
    <name type="scientific">Hyalomma asiaticum</name>
    <name type="common">Tick</name>
    <dbReference type="NCBI Taxonomy" id="266040"/>
    <lineage>
        <taxon>Eukaryota</taxon>
        <taxon>Metazoa</taxon>
        <taxon>Ecdysozoa</taxon>
        <taxon>Arthropoda</taxon>
        <taxon>Chelicerata</taxon>
        <taxon>Arachnida</taxon>
        <taxon>Acari</taxon>
        <taxon>Parasitiformes</taxon>
        <taxon>Ixodida</taxon>
        <taxon>Ixodoidea</taxon>
        <taxon>Ixodidae</taxon>
        <taxon>Hyalomminae</taxon>
        <taxon>Hyalomma</taxon>
    </lineage>
</organism>
<comment type="caution">
    <text evidence="1">The sequence shown here is derived from an EMBL/GenBank/DDBJ whole genome shotgun (WGS) entry which is preliminary data.</text>
</comment>
<sequence length="101" mass="11224">MTMEGLGPLVLIDGNLRDPMALTFAHWNDHPVGVDVNSFENVWDLAEHRPEAWNLGSARKRLIAAIEEREALRARPETVAALYNSMPSRMGQVIAAEGRSD</sequence>
<reference evidence="1" key="1">
    <citation type="submission" date="2020-05" db="EMBL/GenBank/DDBJ databases">
        <title>Large-scale comparative analyses of tick genomes elucidate their genetic diversity and vector capacities.</title>
        <authorList>
            <person name="Jia N."/>
            <person name="Wang J."/>
            <person name="Shi W."/>
            <person name="Du L."/>
            <person name="Sun Y."/>
            <person name="Zhan W."/>
            <person name="Jiang J."/>
            <person name="Wang Q."/>
            <person name="Zhang B."/>
            <person name="Ji P."/>
            <person name="Sakyi L.B."/>
            <person name="Cui X."/>
            <person name="Yuan T."/>
            <person name="Jiang B."/>
            <person name="Yang W."/>
            <person name="Lam T.T.-Y."/>
            <person name="Chang Q."/>
            <person name="Ding S."/>
            <person name="Wang X."/>
            <person name="Zhu J."/>
            <person name="Ruan X."/>
            <person name="Zhao L."/>
            <person name="Wei J."/>
            <person name="Que T."/>
            <person name="Du C."/>
            <person name="Cheng J."/>
            <person name="Dai P."/>
            <person name="Han X."/>
            <person name="Huang E."/>
            <person name="Gao Y."/>
            <person name="Liu J."/>
            <person name="Shao H."/>
            <person name="Ye R."/>
            <person name="Li L."/>
            <person name="Wei W."/>
            <person name="Wang X."/>
            <person name="Wang C."/>
            <person name="Yang T."/>
            <person name="Huo Q."/>
            <person name="Li W."/>
            <person name="Guo W."/>
            <person name="Chen H."/>
            <person name="Zhou L."/>
            <person name="Ni X."/>
            <person name="Tian J."/>
            <person name="Zhou Y."/>
            <person name="Sheng Y."/>
            <person name="Liu T."/>
            <person name="Pan Y."/>
            <person name="Xia L."/>
            <person name="Li J."/>
            <person name="Zhao F."/>
            <person name="Cao W."/>
        </authorList>
    </citation>
    <scope>NUCLEOTIDE SEQUENCE</scope>
    <source>
        <strain evidence="1">Hyas-2018</strain>
    </source>
</reference>
<dbReference type="EMBL" id="CM023487">
    <property type="protein sequence ID" value="KAH6926634.1"/>
    <property type="molecule type" value="Genomic_DNA"/>
</dbReference>
<name>A0ACB7S1H2_HYAAI</name>